<dbReference type="InterPro" id="IPR036291">
    <property type="entry name" value="NAD(P)-bd_dom_sf"/>
</dbReference>
<evidence type="ECO:0000313" key="9">
    <source>
        <dbReference type="Ensembl" id="ENSOCUP00000036228.1"/>
    </source>
</evidence>
<evidence type="ECO:0000259" key="8">
    <source>
        <dbReference type="Pfam" id="PF03446"/>
    </source>
</evidence>
<dbReference type="Bgee" id="ENSOCUG00000010349">
    <property type="expression patterns" value="Expressed in adult mammalian kidney and 15 other cell types or tissues"/>
</dbReference>
<dbReference type="Ensembl" id="ENSOCUT00000043730.1">
    <property type="protein sequence ID" value="ENSOCUP00000036228.1"/>
    <property type="gene ID" value="ENSOCUG00000010349.4"/>
</dbReference>
<evidence type="ECO:0000313" key="10">
    <source>
        <dbReference type="Proteomes" id="UP000001811"/>
    </source>
</evidence>
<accession>A0A5F9CRA8</accession>
<evidence type="ECO:0000256" key="5">
    <source>
        <dbReference type="ARBA" id="ARBA00023002"/>
    </source>
</evidence>
<dbReference type="GeneTree" id="ENSGT00940000155255"/>
<reference evidence="9" key="3">
    <citation type="submission" date="2025-09" db="UniProtKB">
        <authorList>
            <consortium name="Ensembl"/>
        </authorList>
    </citation>
    <scope>IDENTIFICATION</scope>
    <source>
        <strain evidence="9">Thorbecke</strain>
    </source>
</reference>
<keyword evidence="5" id="KW-0560">Oxidoreductase</keyword>
<reference evidence="9" key="2">
    <citation type="submission" date="2025-08" db="UniProtKB">
        <authorList>
            <consortium name="Ensembl"/>
        </authorList>
    </citation>
    <scope>IDENTIFICATION</scope>
    <source>
        <strain evidence="9">Thorbecke</strain>
    </source>
</reference>
<dbReference type="EC" id="1.1.1.31" evidence="3"/>
<dbReference type="EMBL" id="AAGW02035939">
    <property type="status" value="NOT_ANNOTATED_CDS"/>
    <property type="molecule type" value="Genomic_DNA"/>
</dbReference>
<dbReference type="Pfam" id="PF03446">
    <property type="entry name" value="NAD_binding_2"/>
    <property type="match status" value="1"/>
</dbReference>
<feature type="domain" description="6-phosphogluconate dehydrogenase NADP-binding" evidence="8">
    <location>
        <begin position="42"/>
        <end position="186"/>
    </location>
</feature>
<dbReference type="EMBL" id="AAGW02035940">
    <property type="status" value="NOT_ANNOTATED_CDS"/>
    <property type="molecule type" value="Genomic_DNA"/>
</dbReference>
<evidence type="ECO:0000256" key="1">
    <source>
        <dbReference type="ARBA" id="ARBA00005109"/>
    </source>
</evidence>
<reference evidence="9 10" key="1">
    <citation type="journal article" date="2011" name="Nature">
        <title>A high-resolution map of human evolutionary constraint using 29 mammals.</title>
        <authorList>
            <person name="Lindblad-Toh K."/>
            <person name="Garber M."/>
            <person name="Zuk O."/>
            <person name="Lin M.F."/>
            <person name="Parker B.J."/>
            <person name="Washietl S."/>
            <person name="Kheradpour P."/>
            <person name="Ernst J."/>
            <person name="Jordan G."/>
            <person name="Mauceli E."/>
            <person name="Ward L.D."/>
            <person name="Lowe C.B."/>
            <person name="Holloway A.K."/>
            <person name="Clamp M."/>
            <person name="Gnerre S."/>
            <person name="Alfoldi J."/>
            <person name="Beal K."/>
            <person name="Chang J."/>
            <person name="Clawson H."/>
            <person name="Cuff J."/>
            <person name="Di Palma F."/>
            <person name="Fitzgerald S."/>
            <person name="Flicek P."/>
            <person name="Guttman M."/>
            <person name="Hubisz M.J."/>
            <person name="Jaffe D.B."/>
            <person name="Jungreis I."/>
            <person name="Kent W.J."/>
            <person name="Kostka D."/>
            <person name="Lara M."/>
            <person name="Martins A.L."/>
            <person name="Massingham T."/>
            <person name="Moltke I."/>
            <person name="Raney B.J."/>
            <person name="Rasmussen M.D."/>
            <person name="Robinson J."/>
            <person name="Stark A."/>
            <person name="Vilella A.J."/>
            <person name="Wen J."/>
            <person name="Xie X."/>
            <person name="Zody M.C."/>
            <person name="Baldwin J."/>
            <person name="Bloom T."/>
            <person name="Chin C.W."/>
            <person name="Heiman D."/>
            <person name="Nicol R."/>
            <person name="Nusbaum C."/>
            <person name="Young S."/>
            <person name="Wilkinson J."/>
            <person name="Worley K.C."/>
            <person name="Kovar C.L."/>
            <person name="Muzny D.M."/>
            <person name="Gibbs R.A."/>
            <person name="Cree A."/>
            <person name="Dihn H.H."/>
            <person name="Fowler G."/>
            <person name="Jhangiani S."/>
            <person name="Joshi V."/>
            <person name="Lee S."/>
            <person name="Lewis L.R."/>
            <person name="Nazareth L.V."/>
            <person name="Okwuonu G."/>
            <person name="Santibanez J."/>
            <person name="Warren W.C."/>
            <person name="Mardis E.R."/>
            <person name="Weinstock G.M."/>
            <person name="Wilson R.K."/>
            <person name="Delehaunty K."/>
            <person name="Dooling D."/>
            <person name="Fronik C."/>
            <person name="Fulton L."/>
            <person name="Fulton B."/>
            <person name="Graves T."/>
            <person name="Minx P."/>
            <person name="Sodergren E."/>
            <person name="Birney E."/>
            <person name="Margulies E.H."/>
            <person name="Herrero J."/>
            <person name="Green E.D."/>
            <person name="Haussler D."/>
            <person name="Siepel A."/>
            <person name="Goldman N."/>
            <person name="Pollard K.S."/>
            <person name="Pedersen J.S."/>
            <person name="Lander E.S."/>
            <person name="Kellis M."/>
        </authorList>
    </citation>
    <scope>NUCLEOTIDE SEQUENCE [LARGE SCALE GENOMIC DNA]</scope>
    <source>
        <strain evidence="9 10">Thorbecke inbred</strain>
    </source>
</reference>
<dbReference type="EMBL" id="AAGW02035938">
    <property type="status" value="NOT_ANNOTATED_CDS"/>
    <property type="molecule type" value="Genomic_DNA"/>
</dbReference>
<dbReference type="PANTHER" id="PTHR22981:SF7">
    <property type="entry name" value="3-HYDROXYISOBUTYRATE DEHYDROGENASE, MITOCHONDRIAL"/>
    <property type="match status" value="1"/>
</dbReference>
<proteinExistence type="inferred from homology"/>
<name>A0A5F9CRA8_RABIT</name>
<dbReference type="SUPFAM" id="SSF51735">
    <property type="entry name" value="NAD(P)-binding Rossmann-fold domains"/>
    <property type="match status" value="1"/>
</dbReference>
<dbReference type="GO" id="GO:0006574">
    <property type="term" value="P:L-valine catabolic process"/>
    <property type="evidence" value="ECO:0007669"/>
    <property type="project" value="UniProtKB-UniPathway"/>
</dbReference>
<comment type="similarity">
    <text evidence="2">Belongs to the HIBADH-related family. 3-hydroxyisobutyrate dehydrogenase subfamily.</text>
</comment>
<evidence type="ECO:0000256" key="2">
    <source>
        <dbReference type="ARBA" id="ARBA00006013"/>
    </source>
</evidence>
<keyword evidence="6" id="KW-0520">NAD</keyword>
<dbReference type="AlphaFoldDB" id="A0A5F9CRA8"/>
<dbReference type="EMBL" id="AAGW02035941">
    <property type="status" value="NOT_ANNOTATED_CDS"/>
    <property type="molecule type" value="Genomic_DNA"/>
</dbReference>
<dbReference type="PROSITE" id="PS00895">
    <property type="entry name" value="3_HYDROXYISOBUT_DH"/>
    <property type="match status" value="1"/>
</dbReference>
<evidence type="ECO:0000256" key="3">
    <source>
        <dbReference type="ARBA" id="ARBA00012991"/>
    </source>
</evidence>
<comment type="pathway">
    <text evidence="1">Amino-acid degradation; L-valine degradation.</text>
</comment>
<dbReference type="EMBL" id="AAGW02035942">
    <property type="status" value="NOT_ANNOTATED_CDS"/>
    <property type="molecule type" value="Genomic_DNA"/>
</dbReference>
<evidence type="ECO:0000256" key="6">
    <source>
        <dbReference type="ARBA" id="ARBA00023027"/>
    </source>
</evidence>
<dbReference type="Proteomes" id="UP000001811">
    <property type="component" value="Chromosome 10"/>
</dbReference>
<dbReference type="PANTHER" id="PTHR22981">
    <property type="entry name" value="3-HYDROXYISOBUTYRATE DEHYDROGENASE-RELATED"/>
    <property type="match status" value="1"/>
</dbReference>
<dbReference type="GO" id="GO:0008442">
    <property type="term" value="F:3-hydroxyisobutyrate dehydrogenase activity"/>
    <property type="evidence" value="ECO:0007669"/>
    <property type="project" value="UniProtKB-EC"/>
</dbReference>
<dbReference type="UniPathway" id="UPA00362"/>
<protein>
    <recommendedName>
        <fullName evidence="3">3-hydroxyisobutyrate dehydrogenase</fullName>
        <ecNumber evidence="3">1.1.1.31</ecNumber>
    </recommendedName>
</protein>
<evidence type="ECO:0000256" key="4">
    <source>
        <dbReference type="ARBA" id="ARBA00022456"/>
    </source>
</evidence>
<gene>
    <name evidence="9" type="primary">HIBADH</name>
</gene>
<dbReference type="GO" id="GO:0005739">
    <property type="term" value="C:mitochondrion"/>
    <property type="evidence" value="ECO:0007669"/>
    <property type="project" value="TreeGrafter"/>
</dbReference>
<organism evidence="9 10">
    <name type="scientific">Oryctolagus cuniculus</name>
    <name type="common">Rabbit</name>
    <dbReference type="NCBI Taxonomy" id="9986"/>
    <lineage>
        <taxon>Eukaryota</taxon>
        <taxon>Metazoa</taxon>
        <taxon>Chordata</taxon>
        <taxon>Craniata</taxon>
        <taxon>Vertebrata</taxon>
        <taxon>Euteleostomi</taxon>
        <taxon>Mammalia</taxon>
        <taxon>Eutheria</taxon>
        <taxon>Euarchontoglires</taxon>
        <taxon>Glires</taxon>
        <taxon>Lagomorpha</taxon>
        <taxon>Leporidae</taxon>
        <taxon>Oryctolagus</taxon>
    </lineage>
</organism>
<dbReference type="InterPro" id="IPR006115">
    <property type="entry name" value="6PGDH_NADP-bd"/>
</dbReference>
<comment type="catalytic activity">
    <reaction evidence="7">
        <text>3-hydroxy-2-methylpropanoate + NAD(+) = 2-methyl-3-oxopropanoate + NADH + H(+)</text>
        <dbReference type="Rhea" id="RHEA:17681"/>
        <dbReference type="ChEBI" id="CHEBI:11805"/>
        <dbReference type="ChEBI" id="CHEBI:15378"/>
        <dbReference type="ChEBI" id="CHEBI:57540"/>
        <dbReference type="ChEBI" id="CHEBI:57700"/>
        <dbReference type="ChEBI" id="CHEBI:57945"/>
        <dbReference type="EC" id="1.1.1.31"/>
    </reaction>
</comment>
<dbReference type="GO" id="GO:0050661">
    <property type="term" value="F:NADP binding"/>
    <property type="evidence" value="ECO:0007669"/>
    <property type="project" value="InterPro"/>
</dbReference>
<keyword evidence="4" id="KW-0101">Branched-chain amino acid catabolism</keyword>
<keyword evidence="10" id="KW-1185">Reference proteome</keyword>
<dbReference type="InterPro" id="IPR002204">
    <property type="entry name" value="3-OH-isobutyrate_DH-rel_CS"/>
</dbReference>
<dbReference type="Gene3D" id="3.40.50.720">
    <property type="entry name" value="NAD(P)-binding Rossmann-like Domain"/>
    <property type="match status" value="1"/>
</dbReference>
<evidence type="ECO:0000256" key="7">
    <source>
        <dbReference type="ARBA" id="ARBA00049197"/>
    </source>
</evidence>
<sequence>MAASLWLRGAASGLRYWSQRPRPAAASLAVVCSRSMASKTPVGFIGLGNMGNPMAKNLMKHGYPLIIYDVFPDACKEFQEAGEQCLGFSLEILLLCAKSLGHVRHFCVVSSPADVAEKADRIITMLPTSINAIEAYSGANGILKKVKKGSLLIDSSTIDPAVSKELAKEVEKMGAVFMDAPVSGDNPSSLNILRSGGYWEQGACLLVAVSQV</sequence>